<sequence>MTLPPCCGMARRRSLHWVPCAVLLLSAAWKWDFLQAFQNVRHRAPGVSRAASEETPEAPEDTEDTTNVELFRQSLIQGWGAGDVASSDSSDWAEVLDPAAVRAGDVLLGDPRRFFGEGSSPTLRRIGLQERIPEDYPRRERLRYLPVILLTSVEDSGKAEGVWLTLRTGQLLGDFINFFHSRPLLYGGPSRSESVLMVHPYAEVEGAKPLPDGLFLGGSFESAQAWVEEGQGSSLRMRFFLNRIEWQQGELAAELAPSEKAWLPVRCSVDLVLSETDAIDAKPLWVKVAESAGGQPELLGRAYGLL</sequence>
<dbReference type="EMBL" id="CAUJNA010003714">
    <property type="protein sequence ID" value="CAJ1408333.1"/>
    <property type="molecule type" value="Genomic_DNA"/>
</dbReference>
<gene>
    <name evidence="2" type="ORF">EVOR1521_LOCUS29772</name>
</gene>
<dbReference type="PANTHER" id="PTHR31984">
    <property type="entry name" value="TRANSPORTER, PUTATIVE (DUF179)-RELATED"/>
    <property type="match status" value="1"/>
</dbReference>
<accession>A0AA36JLA6</accession>
<dbReference type="AlphaFoldDB" id="A0AA36JLA6"/>
<feature type="signal peptide" evidence="1">
    <location>
        <begin position="1"/>
        <end position="36"/>
    </location>
</feature>
<evidence type="ECO:0000313" key="3">
    <source>
        <dbReference type="Proteomes" id="UP001178507"/>
    </source>
</evidence>
<dbReference type="Gene3D" id="3.40.1740.10">
    <property type="entry name" value="VC0467-like"/>
    <property type="match status" value="1"/>
</dbReference>
<proteinExistence type="predicted"/>
<keyword evidence="1" id="KW-0732">Signal</keyword>
<comment type="caution">
    <text evidence="2">The sequence shown here is derived from an EMBL/GenBank/DDBJ whole genome shotgun (WGS) entry which is preliminary data.</text>
</comment>
<feature type="chain" id="PRO_5041440047" evidence="1">
    <location>
        <begin position="37"/>
        <end position="306"/>
    </location>
</feature>
<dbReference type="Pfam" id="PF02622">
    <property type="entry name" value="DUF179"/>
    <property type="match status" value="1"/>
</dbReference>
<protein>
    <submittedName>
        <fullName evidence="2">Uncharacterized protein</fullName>
    </submittedName>
</protein>
<reference evidence="2" key="1">
    <citation type="submission" date="2023-08" db="EMBL/GenBank/DDBJ databases">
        <authorList>
            <person name="Chen Y."/>
            <person name="Shah S."/>
            <person name="Dougan E. K."/>
            <person name="Thang M."/>
            <person name="Chan C."/>
        </authorList>
    </citation>
    <scope>NUCLEOTIDE SEQUENCE</scope>
</reference>
<dbReference type="InterPro" id="IPR003774">
    <property type="entry name" value="AlgH-like"/>
</dbReference>
<name>A0AA36JLA6_9DINO</name>
<dbReference type="PANTHER" id="PTHR31984:SF17">
    <property type="entry name" value="TRANSCRIPTIONAL REGULATOR"/>
    <property type="match status" value="1"/>
</dbReference>
<evidence type="ECO:0000313" key="2">
    <source>
        <dbReference type="EMBL" id="CAJ1408333.1"/>
    </source>
</evidence>
<keyword evidence="3" id="KW-1185">Reference proteome</keyword>
<dbReference type="Proteomes" id="UP001178507">
    <property type="component" value="Unassembled WGS sequence"/>
</dbReference>
<evidence type="ECO:0000256" key="1">
    <source>
        <dbReference type="SAM" id="SignalP"/>
    </source>
</evidence>
<dbReference type="SUPFAM" id="SSF143456">
    <property type="entry name" value="VC0467-like"/>
    <property type="match status" value="1"/>
</dbReference>
<organism evidence="2 3">
    <name type="scientific">Effrenium voratum</name>
    <dbReference type="NCBI Taxonomy" id="2562239"/>
    <lineage>
        <taxon>Eukaryota</taxon>
        <taxon>Sar</taxon>
        <taxon>Alveolata</taxon>
        <taxon>Dinophyceae</taxon>
        <taxon>Suessiales</taxon>
        <taxon>Symbiodiniaceae</taxon>
        <taxon>Effrenium</taxon>
    </lineage>
</organism>